<evidence type="ECO:0000313" key="2">
    <source>
        <dbReference type="EMBL" id="UOR05784.1"/>
    </source>
</evidence>
<feature type="domain" description="GAF" evidence="1">
    <location>
        <begin position="28"/>
        <end position="172"/>
    </location>
</feature>
<dbReference type="PANTHER" id="PTHR43102">
    <property type="entry name" value="SLR1143 PROTEIN"/>
    <property type="match status" value="1"/>
</dbReference>
<proteinExistence type="predicted"/>
<gene>
    <name evidence="2" type="ORF">MUN82_01480</name>
</gene>
<dbReference type="AlphaFoldDB" id="A0A8T9SXX9"/>
<name>A0A8T9SXX9_9BACT</name>
<dbReference type="Proteomes" id="UP000829925">
    <property type="component" value="Chromosome"/>
</dbReference>
<protein>
    <recommendedName>
        <fullName evidence="1">GAF domain-containing protein</fullName>
    </recommendedName>
</protein>
<dbReference type="SUPFAM" id="SSF55781">
    <property type="entry name" value="GAF domain-like"/>
    <property type="match status" value="1"/>
</dbReference>
<dbReference type="InterPro" id="IPR029016">
    <property type="entry name" value="GAF-like_dom_sf"/>
</dbReference>
<dbReference type="EMBL" id="CP095053">
    <property type="protein sequence ID" value="UOR05784.1"/>
    <property type="molecule type" value="Genomic_DNA"/>
</dbReference>
<reference evidence="2 3" key="1">
    <citation type="submission" date="2022-04" db="EMBL/GenBank/DDBJ databases">
        <title>Hymenobacter sp. isolated from the air.</title>
        <authorList>
            <person name="Won M."/>
            <person name="Lee C.-M."/>
            <person name="Woen H.-Y."/>
            <person name="Kwon S.-W."/>
        </authorList>
    </citation>
    <scope>NUCLEOTIDE SEQUENCE [LARGE SCALE GENOMIC DNA]</scope>
    <source>
        <strain evidence="3">5413 J-13</strain>
    </source>
</reference>
<sequence>MLSSADLIPADDEARLRALVPFQELLALPDVVFDAFIELIALAFNAPVAMLSFVDADSVWMKALYGLSEPRRVPRTQSLCSITILHEGTTVVHDLSTAVLPTPISDLLNEMLHLRFYAGHPLQTPQGYNIGVLGIAGRAARAFDEDQQQRLCKLASVAIQLLQLRLILPHSKAKPSPAWIFFHDELTQCIVQLEAGSTGTRLEQIDLIAELLQRDLNYINQTLRT</sequence>
<organism evidence="2 3">
    <name type="scientific">Hymenobacter aerilatus</name>
    <dbReference type="NCBI Taxonomy" id="2932251"/>
    <lineage>
        <taxon>Bacteria</taxon>
        <taxon>Pseudomonadati</taxon>
        <taxon>Bacteroidota</taxon>
        <taxon>Cytophagia</taxon>
        <taxon>Cytophagales</taxon>
        <taxon>Hymenobacteraceae</taxon>
        <taxon>Hymenobacter</taxon>
    </lineage>
</organism>
<dbReference type="Gene3D" id="3.30.450.40">
    <property type="match status" value="1"/>
</dbReference>
<dbReference type="KEGG" id="haei:MUN82_01480"/>
<evidence type="ECO:0000259" key="1">
    <source>
        <dbReference type="SMART" id="SM00065"/>
    </source>
</evidence>
<keyword evidence="3" id="KW-1185">Reference proteome</keyword>
<dbReference type="InterPro" id="IPR003018">
    <property type="entry name" value="GAF"/>
</dbReference>
<dbReference type="RefSeq" id="WP_245094248.1">
    <property type="nucleotide sequence ID" value="NZ_CP095053.1"/>
</dbReference>
<dbReference type="SMART" id="SM00065">
    <property type="entry name" value="GAF"/>
    <property type="match status" value="1"/>
</dbReference>
<accession>A0A8T9SXX9</accession>
<dbReference type="PANTHER" id="PTHR43102:SF2">
    <property type="entry name" value="GAF DOMAIN-CONTAINING PROTEIN"/>
    <property type="match status" value="1"/>
</dbReference>
<evidence type="ECO:0000313" key="3">
    <source>
        <dbReference type="Proteomes" id="UP000829925"/>
    </source>
</evidence>